<dbReference type="EMBL" id="LQNU01000041">
    <property type="protein sequence ID" value="KZE83104.1"/>
    <property type="molecule type" value="Genomic_DNA"/>
</dbReference>
<name>A0A161SBG7_9FLAO</name>
<dbReference type="AlphaFoldDB" id="A0A161SBG7"/>
<dbReference type="PROSITE" id="PS51257">
    <property type="entry name" value="PROKAR_LIPOPROTEIN"/>
    <property type="match status" value="1"/>
</dbReference>
<evidence type="ECO:0000313" key="3">
    <source>
        <dbReference type="Proteomes" id="UP000076630"/>
    </source>
</evidence>
<keyword evidence="3" id="KW-1185">Reference proteome</keyword>
<gene>
    <name evidence="2" type="ORF">AV926_06040</name>
</gene>
<dbReference type="Pfam" id="PF14129">
    <property type="entry name" value="DUF4296"/>
    <property type="match status" value="1"/>
</dbReference>
<proteinExistence type="predicted"/>
<dbReference type="OrthoDB" id="1525222at2"/>
<protein>
    <recommendedName>
        <fullName evidence="1">DUF4296 domain-containing protein</fullName>
    </recommendedName>
</protein>
<dbReference type="Proteomes" id="UP000076630">
    <property type="component" value="Unassembled WGS sequence"/>
</dbReference>
<reference evidence="2 3" key="1">
    <citation type="submission" date="2016-01" db="EMBL/GenBank/DDBJ databases">
        <title>Whole genome sequencing of Myroides marinus L41.</title>
        <authorList>
            <person name="Hong K.W."/>
        </authorList>
    </citation>
    <scope>NUCLEOTIDE SEQUENCE [LARGE SCALE GENOMIC DNA]</scope>
    <source>
        <strain evidence="2 3">L41</strain>
    </source>
</reference>
<evidence type="ECO:0000259" key="1">
    <source>
        <dbReference type="Pfam" id="PF14129"/>
    </source>
</evidence>
<comment type="caution">
    <text evidence="2">The sequence shown here is derived from an EMBL/GenBank/DDBJ whole genome shotgun (WGS) entry which is preliminary data.</text>
</comment>
<feature type="domain" description="DUF4296" evidence="1">
    <location>
        <begin position="23"/>
        <end position="106"/>
    </location>
</feature>
<organism evidence="2 3">
    <name type="scientific">Myroides marinus</name>
    <dbReference type="NCBI Taxonomy" id="703342"/>
    <lineage>
        <taxon>Bacteria</taxon>
        <taxon>Pseudomonadati</taxon>
        <taxon>Bacteroidota</taxon>
        <taxon>Flavobacteriia</taxon>
        <taxon>Flavobacteriales</taxon>
        <taxon>Flavobacteriaceae</taxon>
        <taxon>Myroides</taxon>
    </lineage>
</organism>
<dbReference type="InterPro" id="IPR025381">
    <property type="entry name" value="DUF4296"/>
</dbReference>
<evidence type="ECO:0000313" key="2">
    <source>
        <dbReference type="EMBL" id="KZE83104.1"/>
    </source>
</evidence>
<sequence length="146" mass="16777">MNRFLVILTVLILMSCKNSTTKPTPFIEQKKMEDILYDMAVLYSIESVSAYSREDTLKKINVSAIYKKYDIDSLTFVSNNRYYVELGDGVYNKMQNNILARLEAAKVIADSLYNKFEANKEDQKAIEDALPQLEAEKTDSVQIQKK</sequence>
<accession>A0A161SBG7</accession>
<dbReference type="RefSeq" id="WP_038984903.1">
    <property type="nucleotide sequence ID" value="NZ_JWJO01000009.1"/>
</dbReference>